<dbReference type="AlphaFoldDB" id="M4B7I0"/>
<keyword evidence="2" id="KW-1185">Reference proteome</keyword>
<proteinExistence type="predicted"/>
<dbReference type="EMBL" id="JH597778">
    <property type="status" value="NOT_ANNOTATED_CDS"/>
    <property type="molecule type" value="Genomic_DNA"/>
</dbReference>
<dbReference type="Proteomes" id="UP000011713">
    <property type="component" value="Unassembled WGS sequence"/>
</dbReference>
<protein>
    <submittedName>
        <fullName evidence="1">Uncharacterized protein</fullName>
    </submittedName>
</protein>
<evidence type="ECO:0000313" key="2">
    <source>
        <dbReference type="Proteomes" id="UP000011713"/>
    </source>
</evidence>
<reference evidence="1" key="2">
    <citation type="submission" date="2015-06" db="UniProtKB">
        <authorList>
            <consortium name="EnsemblProtists"/>
        </authorList>
    </citation>
    <scope>IDENTIFICATION</scope>
    <source>
        <strain evidence="1">Emoy2</strain>
    </source>
</reference>
<organism evidence="1 2">
    <name type="scientific">Hyaloperonospora arabidopsidis (strain Emoy2)</name>
    <name type="common">Downy mildew agent</name>
    <name type="synonym">Peronospora arabidopsidis</name>
    <dbReference type="NCBI Taxonomy" id="559515"/>
    <lineage>
        <taxon>Eukaryota</taxon>
        <taxon>Sar</taxon>
        <taxon>Stramenopiles</taxon>
        <taxon>Oomycota</taxon>
        <taxon>Peronosporomycetes</taxon>
        <taxon>Peronosporales</taxon>
        <taxon>Peronosporaceae</taxon>
        <taxon>Hyaloperonospora</taxon>
    </lineage>
</organism>
<dbReference type="VEuPathDB" id="FungiDB:HpaG802232"/>
<dbReference type="HOGENOM" id="CLU_3110468_0_0_1"/>
<accession>M4B7I0</accession>
<dbReference type="EnsemblProtists" id="HpaT802232">
    <property type="protein sequence ID" value="HpaP802232"/>
    <property type="gene ID" value="HpaG802232"/>
</dbReference>
<name>M4B7I0_HYAAE</name>
<sequence length="51" mass="5995">MIVNLLSLVMQQVRRCGRVRRPPEPCSCLAQKPTIQETQFYIRLQPLLRTI</sequence>
<dbReference type="InParanoid" id="M4B7I0"/>
<evidence type="ECO:0000313" key="1">
    <source>
        <dbReference type="EnsemblProtists" id="HpaP802232"/>
    </source>
</evidence>
<reference evidence="2" key="1">
    <citation type="journal article" date="2010" name="Science">
        <title>Signatures of adaptation to obligate biotrophy in the Hyaloperonospora arabidopsidis genome.</title>
        <authorList>
            <person name="Baxter L."/>
            <person name="Tripathy S."/>
            <person name="Ishaque N."/>
            <person name="Boot N."/>
            <person name="Cabral A."/>
            <person name="Kemen E."/>
            <person name="Thines M."/>
            <person name="Ah-Fong A."/>
            <person name="Anderson R."/>
            <person name="Badejoko W."/>
            <person name="Bittner-Eddy P."/>
            <person name="Boore J.L."/>
            <person name="Chibucos M.C."/>
            <person name="Coates M."/>
            <person name="Dehal P."/>
            <person name="Delehaunty K."/>
            <person name="Dong S."/>
            <person name="Downton P."/>
            <person name="Dumas B."/>
            <person name="Fabro G."/>
            <person name="Fronick C."/>
            <person name="Fuerstenberg S.I."/>
            <person name="Fulton L."/>
            <person name="Gaulin E."/>
            <person name="Govers F."/>
            <person name="Hughes L."/>
            <person name="Humphray S."/>
            <person name="Jiang R.H."/>
            <person name="Judelson H."/>
            <person name="Kamoun S."/>
            <person name="Kyung K."/>
            <person name="Meijer H."/>
            <person name="Minx P."/>
            <person name="Morris P."/>
            <person name="Nelson J."/>
            <person name="Phuntumart V."/>
            <person name="Qutob D."/>
            <person name="Rehmany A."/>
            <person name="Rougon-Cardoso A."/>
            <person name="Ryden P."/>
            <person name="Torto-Alalibo T."/>
            <person name="Studholme D."/>
            <person name="Wang Y."/>
            <person name="Win J."/>
            <person name="Wood J."/>
            <person name="Clifton S.W."/>
            <person name="Rogers J."/>
            <person name="Van den Ackerveken G."/>
            <person name="Jones J.D."/>
            <person name="McDowell J.M."/>
            <person name="Beynon J."/>
            <person name="Tyler B.M."/>
        </authorList>
    </citation>
    <scope>NUCLEOTIDE SEQUENCE [LARGE SCALE GENOMIC DNA]</scope>
    <source>
        <strain evidence="2">Emoy2</strain>
    </source>
</reference>